<dbReference type="SUPFAM" id="SSF47384">
    <property type="entry name" value="Homodimeric domain of signal transducing histidine kinase"/>
    <property type="match status" value="1"/>
</dbReference>
<dbReference type="CDD" id="cd00130">
    <property type="entry name" value="PAS"/>
    <property type="match status" value="1"/>
</dbReference>
<dbReference type="InterPro" id="IPR035965">
    <property type="entry name" value="PAS-like_dom_sf"/>
</dbReference>
<feature type="domain" description="PAS" evidence="8">
    <location>
        <begin position="165"/>
        <end position="236"/>
    </location>
</feature>
<dbReference type="InterPro" id="IPR003594">
    <property type="entry name" value="HATPase_dom"/>
</dbReference>
<dbReference type="GO" id="GO:0005524">
    <property type="term" value="F:ATP binding"/>
    <property type="evidence" value="ECO:0007669"/>
    <property type="project" value="UniProtKB-KW"/>
</dbReference>
<organism evidence="9 10">
    <name type="scientific">Larkinella bovis</name>
    <dbReference type="NCBI Taxonomy" id="683041"/>
    <lineage>
        <taxon>Bacteria</taxon>
        <taxon>Pseudomonadati</taxon>
        <taxon>Bacteroidota</taxon>
        <taxon>Cytophagia</taxon>
        <taxon>Cytophagales</taxon>
        <taxon>Spirosomataceae</taxon>
        <taxon>Larkinella</taxon>
    </lineage>
</organism>
<dbReference type="PROSITE" id="PS50112">
    <property type="entry name" value="PAS"/>
    <property type="match status" value="1"/>
</dbReference>
<dbReference type="PANTHER" id="PTHR43304:SF1">
    <property type="entry name" value="PAC DOMAIN-CONTAINING PROTEIN"/>
    <property type="match status" value="1"/>
</dbReference>
<dbReference type="InterPro" id="IPR052162">
    <property type="entry name" value="Sensor_kinase/Photoreceptor"/>
</dbReference>
<dbReference type="NCBIfam" id="TIGR00229">
    <property type="entry name" value="sensory_box"/>
    <property type="match status" value="1"/>
</dbReference>
<protein>
    <recommendedName>
        <fullName evidence="2">histidine kinase</fullName>
        <ecNumber evidence="2">2.7.13.3</ecNumber>
    </recommendedName>
</protein>
<dbReference type="Gene3D" id="3.30.450.20">
    <property type="entry name" value="PAS domain"/>
    <property type="match status" value="1"/>
</dbReference>
<evidence type="ECO:0000259" key="8">
    <source>
        <dbReference type="PROSITE" id="PS50112"/>
    </source>
</evidence>
<feature type="domain" description="Histidine kinase" evidence="7">
    <location>
        <begin position="329"/>
        <end position="556"/>
    </location>
</feature>
<dbReference type="SUPFAM" id="SSF55785">
    <property type="entry name" value="PYP-like sensor domain (PAS domain)"/>
    <property type="match status" value="1"/>
</dbReference>
<dbReference type="PANTHER" id="PTHR43304">
    <property type="entry name" value="PHYTOCHROME-LIKE PROTEIN CPH1"/>
    <property type="match status" value="1"/>
</dbReference>
<feature type="coiled-coil region" evidence="6">
    <location>
        <begin position="285"/>
        <end position="322"/>
    </location>
</feature>
<dbReference type="CDD" id="cd00082">
    <property type="entry name" value="HisKA"/>
    <property type="match status" value="1"/>
</dbReference>
<dbReference type="InterPro" id="IPR013655">
    <property type="entry name" value="PAS_fold_3"/>
</dbReference>
<dbReference type="InterPro" id="IPR000014">
    <property type="entry name" value="PAS"/>
</dbReference>
<comment type="caution">
    <text evidence="9">The sequence shown here is derived from an EMBL/GenBank/DDBJ whole genome shotgun (WGS) entry which is preliminary data.</text>
</comment>
<comment type="catalytic activity">
    <reaction evidence="1">
        <text>ATP + protein L-histidine = ADP + protein N-phospho-L-histidine.</text>
        <dbReference type="EC" id="2.7.13.3"/>
    </reaction>
</comment>
<dbReference type="SUPFAM" id="SSF55874">
    <property type="entry name" value="ATPase domain of HSP90 chaperone/DNA topoisomerase II/histidine kinase"/>
    <property type="match status" value="1"/>
</dbReference>
<dbReference type="InterPro" id="IPR004358">
    <property type="entry name" value="Sig_transdc_His_kin-like_C"/>
</dbReference>
<evidence type="ECO:0000256" key="6">
    <source>
        <dbReference type="SAM" id="Coils"/>
    </source>
</evidence>
<dbReference type="PRINTS" id="PR00344">
    <property type="entry name" value="BCTRLSENSOR"/>
</dbReference>
<evidence type="ECO:0000256" key="4">
    <source>
        <dbReference type="ARBA" id="ARBA00022679"/>
    </source>
</evidence>
<dbReference type="InterPro" id="IPR036097">
    <property type="entry name" value="HisK_dim/P_sf"/>
</dbReference>
<dbReference type="PROSITE" id="PS50109">
    <property type="entry name" value="HIS_KIN"/>
    <property type="match status" value="1"/>
</dbReference>
<keyword evidence="9" id="KW-0547">Nucleotide-binding</keyword>
<dbReference type="EC" id="2.7.13.3" evidence="2"/>
<evidence type="ECO:0000256" key="5">
    <source>
        <dbReference type="ARBA" id="ARBA00022777"/>
    </source>
</evidence>
<dbReference type="RefSeq" id="WP_379843554.1">
    <property type="nucleotide sequence ID" value="NZ_JBHSMA010000002.1"/>
</dbReference>
<evidence type="ECO:0000256" key="2">
    <source>
        <dbReference type="ARBA" id="ARBA00012438"/>
    </source>
</evidence>
<reference evidence="10" key="1">
    <citation type="journal article" date="2019" name="Int. J. Syst. Evol. Microbiol.">
        <title>The Global Catalogue of Microorganisms (GCM) 10K type strain sequencing project: providing services to taxonomists for standard genome sequencing and annotation.</title>
        <authorList>
            <consortium name="The Broad Institute Genomics Platform"/>
            <consortium name="The Broad Institute Genome Sequencing Center for Infectious Disease"/>
            <person name="Wu L."/>
            <person name="Ma J."/>
        </authorList>
    </citation>
    <scope>NUCLEOTIDE SEQUENCE [LARGE SCALE GENOMIC DNA]</scope>
    <source>
        <strain evidence="10">CCUG 55250</strain>
    </source>
</reference>
<keyword evidence="6" id="KW-0175">Coiled coil</keyword>
<dbReference type="InterPro" id="IPR005467">
    <property type="entry name" value="His_kinase_dom"/>
</dbReference>
<keyword evidence="3" id="KW-0597">Phosphoprotein</keyword>
<evidence type="ECO:0000256" key="1">
    <source>
        <dbReference type="ARBA" id="ARBA00000085"/>
    </source>
</evidence>
<name>A0ABW0I9F1_9BACT</name>
<evidence type="ECO:0000313" key="10">
    <source>
        <dbReference type="Proteomes" id="UP001596106"/>
    </source>
</evidence>
<dbReference type="InterPro" id="IPR036890">
    <property type="entry name" value="HATPase_C_sf"/>
</dbReference>
<dbReference type="Pfam" id="PF08447">
    <property type="entry name" value="PAS_3"/>
    <property type="match status" value="1"/>
</dbReference>
<evidence type="ECO:0000256" key="3">
    <source>
        <dbReference type="ARBA" id="ARBA00022553"/>
    </source>
</evidence>
<evidence type="ECO:0000259" key="7">
    <source>
        <dbReference type="PROSITE" id="PS50109"/>
    </source>
</evidence>
<dbReference type="SMART" id="SM00388">
    <property type="entry name" value="HisKA"/>
    <property type="match status" value="1"/>
</dbReference>
<proteinExistence type="predicted"/>
<dbReference type="Pfam" id="PF02518">
    <property type="entry name" value="HATPase_c"/>
    <property type="match status" value="1"/>
</dbReference>
<dbReference type="Gene3D" id="3.30.565.10">
    <property type="entry name" value="Histidine kinase-like ATPase, C-terminal domain"/>
    <property type="match status" value="1"/>
</dbReference>
<dbReference type="Pfam" id="PF00512">
    <property type="entry name" value="HisKA"/>
    <property type="match status" value="1"/>
</dbReference>
<dbReference type="SMART" id="SM00387">
    <property type="entry name" value="HATPase_c"/>
    <property type="match status" value="1"/>
</dbReference>
<sequence length="566" mass="63567">MEELAKVSLDNEMDLILAHKRTMKLGELASLSLATQTTFATAVSEVARYAIEQGTSAVLTLSAIATPKRQYLVASIEDENLPVANPLNQALLYAQRLVEKLEITSTGNGSRISLYFSLPIARKISAERIALWRSQFSSDQPLSPYDEIKRKNEQLQELAGRLQDSEQHYKRVTDSLPLMIFTANQAGQLLYANAWVTAFTGHSIQALNQTRWSKVMHPDDYPDFWKHWNQQAADAQPFHYECRLRKQMTQDYQWHLFSVSPVPNEPSKIAAWTGFVVDIHAQKVMGQTLQEKEELAQAKAKLEQSQRDLQATVNELNRSNAELSQFAYVASHDLQEPLRKIQAFGEILVNQHAAKLDNAGVDIITRMQAAAGRMKVLVKDLLSYSRLSTQKQPFEPLDLNQILAEVLTDLETSIQEKRASITAQALPAIQGDPLQMRQLFQNLLSNAIKFSKTDQPPQIQITTSVLLPHQLPVTIRHAAPQYVFVSISDNGIGFEQKFEDRIFRLFQRLHGHSQYEGTGMGLAICKKVTDNHQGYLTVRSQPGKGSTFMVYLPAETALDAGITGGR</sequence>
<keyword evidence="10" id="KW-1185">Reference proteome</keyword>
<keyword evidence="4" id="KW-0808">Transferase</keyword>
<dbReference type="InterPro" id="IPR003661">
    <property type="entry name" value="HisK_dim/P_dom"/>
</dbReference>
<keyword evidence="9" id="KW-0067">ATP-binding</keyword>
<dbReference type="Gene3D" id="1.10.287.130">
    <property type="match status" value="1"/>
</dbReference>
<dbReference type="Proteomes" id="UP001596106">
    <property type="component" value="Unassembled WGS sequence"/>
</dbReference>
<dbReference type="SMART" id="SM00091">
    <property type="entry name" value="PAS"/>
    <property type="match status" value="1"/>
</dbReference>
<evidence type="ECO:0000313" key="9">
    <source>
        <dbReference type="EMBL" id="MFC5409504.1"/>
    </source>
</evidence>
<keyword evidence="5" id="KW-0418">Kinase</keyword>
<dbReference type="EMBL" id="JBHSMA010000002">
    <property type="protein sequence ID" value="MFC5409504.1"/>
    <property type="molecule type" value="Genomic_DNA"/>
</dbReference>
<accession>A0ABW0I9F1</accession>
<gene>
    <name evidence="9" type="ORF">ACFPMF_09310</name>
</gene>